<sequence>MLNDENTSLSERCSTAIPMVLRGPNTHEGTEDDPEHREHSTPSAAAPASVEVRNTESDRGQTDRGPDQADPRRRGKRQQDERQCAYAEQE</sequence>
<evidence type="ECO:0000313" key="3">
    <source>
        <dbReference type="Proteomes" id="UP001610861"/>
    </source>
</evidence>
<accession>A0ABW7Q4C8</accession>
<evidence type="ECO:0000313" key="2">
    <source>
        <dbReference type="EMBL" id="MFH8249496.1"/>
    </source>
</evidence>
<keyword evidence="3" id="KW-1185">Reference proteome</keyword>
<evidence type="ECO:0000256" key="1">
    <source>
        <dbReference type="SAM" id="MobiDB-lite"/>
    </source>
</evidence>
<proteinExistence type="predicted"/>
<dbReference type="Proteomes" id="UP001610861">
    <property type="component" value="Unassembled WGS sequence"/>
</dbReference>
<dbReference type="EMBL" id="JBIQWL010000001">
    <property type="protein sequence ID" value="MFH8249496.1"/>
    <property type="molecule type" value="Genomic_DNA"/>
</dbReference>
<name>A0ABW7Q4C8_9MICO</name>
<comment type="caution">
    <text evidence="2">The sequence shown here is derived from an EMBL/GenBank/DDBJ whole genome shotgun (WGS) entry which is preliminary data.</text>
</comment>
<organism evidence="2 3">
    <name type="scientific">Microbacterium alkaliflavum</name>
    <dbReference type="NCBI Taxonomy" id="3248839"/>
    <lineage>
        <taxon>Bacteria</taxon>
        <taxon>Bacillati</taxon>
        <taxon>Actinomycetota</taxon>
        <taxon>Actinomycetes</taxon>
        <taxon>Micrococcales</taxon>
        <taxon>Microbacteriaceae</taxon>
        <taxon>Microbacterium</taxon>
    </lineage>
</organism>
<gene>
    <name evidence="2" type="ORF">ACH3VR_03905</name>
</gene>
<protein>
    <submittedName>
        <fullName evidence="2">Uncharacterized protein</fullName>
    </submittedName>
</protein>
<reference evidence="2 3" key="1">
    <citation type="submission" date="2024-09" db="EMBL/GenBank/DDBJ databases">
        <authorList>
            <person name="Pan X."/>
        </authorList>
    </citation>
    <scope>NUCLEOTIDE SEQUENCE [LARGE SCALE GENOMIC DNA]</scope>
    <source>
        <strain evidence="2 3">B2969</strain>
    </source>
</reference>
<feature type="compositionally biased region" description="Polar residues" evidence="1">
    <location>
        <begin position="1"/>
        <end position="13"/>
    </location>
</feature>
<dbReference type="RefSeq" id="WP_396639431.1">
    <property type="nucleotide sequence ID" value="NZ_JBIQWL010000001.1"/>
</dbReference>
<feature type="compositionally biased region" description="Basic and acidic residues" evidence="1">
    <location>
        <begin position="53"/>
        <end position="83"/>
    </location>
</feature>
<feature type="region of interest" description="Disordered" evidence="1">
    <location>
        <begin position="1"/>
        <end position="90"/>
    </location>
</feature>